<feature type="domain" description="PH" evidence="1">
    <location>
        <begin position="129"/>
        <end position="238"/>
    </location>
</feature>
<dbReference type="CDD" id="cd00821">
    <property type="entry name" value="PH"/>
    <property type="match status" value="1"/>
</dbReference>
<dbReference type="OrthoDB" id="2157866at2759"/>
<dbReference type="EMBL" id="CAMXCT030000802">
    <property type="protein sequence ID" value="CAL4770741.1"/>
    <property type="molecule type" value="Genomic_DNA"/>
</dbReference>
<organism evidence="2">
    <name type="scientific">Cladocopium goreaui</name>
    <dbReference type="NCBI Taxonomy" id="2562237"/>
    <lineage>
        <taxon>Eukaryota</taxon>
        <taxon>Sar</taxon>
        <taxon>Alveolata</taxon>
        <taxon>Dinophyceae</taxon>
        <taxon>Suessiales</taxon>
        <taxon>Symbiodiniaceae</taxon>
        <taxon>Cladocopium</taxon>
    </lineage>
</organism>
<dbReference type="InterPro" id="IPR011993">
    <property type="entry name" value="PH-like_dom_sf"/>
</dbReference>
<dbReference type="Proteomes" id="UP001152797">
    <property type="component" value="Unassembled WGS sequence"/>
</dbReference>
<sequence>MTSDAKVVATDCTEAHLTSGSAEHQKFSGDTGDKFSSPFAFSQAGPEIVASASPMTAMYVAQSPLPTSVAPPESFQQGHVEVTHMTWQQPMPMQMPMASGMPGPLMPGMPGMPAMGVPPMAGLAPGAPGLVVEGWLSKRAQDMGKTWMNRWFALHHDGVLCYGKEQHSQDLKKIVLDKLTKVRPLIHPTATEEGRRVGVKKPFGIEIYQGAGRRTWYLDAGSKEKRDLWLNSLHMVLVQTGGGGY</sequence>
<gene>
    <name evidence="2" type="ORF">C1SCF055_LOCUS11043</name>
</gene>
<dbReference type="Pfam" id="PF00169">
    <property type="entry name" value="PH"/>
    <property type="match status" value="1"/>
</dbReference>
<dbReference type="InterPro" id="IPR001849">
    <property type="entry name" value="PH_domain"/>
</dbReference>
<proteinExistence type="predicted"/>
<comment type="caution">
    <text evidence="2">The sequence shown here is derived from an EMBL/GenBank/DDBJ whole genome shotgun (WGS) entry which is preliminary data.</text>
</comment>
<keyword evidence="5" id="KW-1185">Reference proteome</keyword>
<evidence type="ECO:0000313" key="5">
    <source>
        <dbReference type="Proteomes" id="UP001152797"/>
    </source>
</evidence>
<evidence type="ECO:0000313" key="3">
    <source>
        <dbReference type="EMBL" id="CAL1136804.1"/>
    </source>
</evidence>
<name>A0A9P1C1P0_9DINO</name>
<dbReference type="EMBL" id="CAMXCT020000802">
    <property type="protein sequence ID" value="CAL1136804.1"/>
    <property type="molecule type" value="Genomic_DNA"/>
</dbReference>
<dbReference type="Gene3D" id="2.30.29.30">
    <property type="entry name" value="Pleckstrin-homology domain (PH domain)/Phosphotyrosine-binding domain (PTB)"/>
    <property type="match status" value="1"/>
</dbReference>
<evidence type="ECO:0000259" key="1">
    <source>
        <dbReference type="PROSITE" id="PS50003"/>
    </source>
</evidence>
<accession>A0A9P1C1P0</accession>
<dbReference type="SUPFAM" id="SSF50729">
    <property type="entry name" value="PH domain-like"/>
    <property type="match status" value="1"/>
</dbReference>
<evidence type="ECO:0000313" key="4">
    <source>
        <dbReference type="EMBL" id="CAL4770741.1"/>
    </source>
</evidence>
<protein>
    <submittedName>
        <fullName evidence="4">Permease</fullName>
    </submittedName>
</protein>
<dbReference type="PROSITE" id="PS50003">
    <property type="entry name" value="PH_DOMAIN"/>
    <property type="match status" value="1"/>
</dbReference>
<reference evidence="2" key="1">
    <citation type="submission" date="2022-10" db="EMBL/GenBank/DDBJ databases">
        <authorList>
            <person name="Chen Y."/>
            <person name="Dougan E. K."/>
            <person name="Chan C."/>
            <person name="Rhodes N."/>
            <person name="Thang M."/>
        </authorList>
    </citation>
    <scope>NUCLEOTIDE SEQUENCE</scope>
</reference>
<dbReference type="SMART" id="SM00233">
    <property type="entry name" value="PH"/>
    <property type="match status" value="1"/>
</dbReference>
<reference evidence="3" key="2">
    <citation type="submission" date="2024-04" db="EMBL/GenBank/DDBJ databases">
        <authorList>
            <person name="Chen Y."/>
            <person name="Shah S."/>
            <person name="Dougan E. K."/>
            <person name="Thang M."/>
            <person name="Chan C."/>
        </authorList>
    </citation>
    <scope>NUCLEOTIDE SEQUENCE [LARGE SCALE GENOMIC DNA]</scope>
</reference>
<evidence type="ECO:0000313" key="2">
    <source>
        <dbReference type="EMBL" id="CAI3983429.1"/>
    </source>
</evidence>
<dbReference type="EMBL" id="CAMXCT010000802">
    <property type="protein sequence ID" value="CAI3983429.1"/>
    <property type="molecule type" value="Genomic_DNA"/>
</dbReference>
<dbReference type="AlphaFoldDB" id="A0A9P1C1P0"/>